<keyword evidence="3" id="KW-1185">Reference proteome</keyword>
<dbReference type="KEGG" id="step:IC006_2786"/>
<proteinExistence type="predicted"/>
<dbReference type="Proteomes" id="UP000325030">
    <property type="component" value="Chromosome"/>
</dbReference>
<organism evidence="1 3">
    <name type="scientific">Sulfuracidifex tepidarius</name>
    <dbReference type="NCBI Taxonomy" id="1294262"/>
    <lineage>
        <taxon>Archaea</taxon>
        <taxon>Thermoproteota</taxon>
        <taxon>Thermoprotei</taxon>
        <taxon>Sulfolobales</taxon>
        <taxon>Sulfolobaceae</taxon>
        <taxon>Sulfuracidifex</taxon>
    </lineage>
</organism>
<dbReference type="AlphaFoldDB" id="A0A510DZS5"/>
<dbReference type="EMBL" id="AP018929">
    <property type="protein sequence ID" value="BBG25450.1"/>
    <property type="molecule type" value="Genomic_DNA"/>
</dbReference>
<protein>
    <submittedName>
        <fullName evidence="1">Uncharacterized protein</fullName>
    </submittedName>
</protein>
<evidence type="ECO:0000313" key="4">
    <source>
        <dbReference type="Proteomes" id="UP000325030"/>
    </source>
</evidence>
<accession>A0A510E6V9</accession>
<dbReference type="GeneID" id="41719068"/>
<name>A0A510DZS5_9CREN</name>
<reference evidence="1 3" key="2">
    <citation type="journal article" date="2020" name="Int. J. Syst. Evol. Microbiol.">
        <title>Sulfuracidifex tepidarius gen. nov., sp. nov. and transfer of Sulfolobus metallicus Huber and Stetter 1992 to the genus Sulfuracidifex as Sulfuracidifex metallicus comb. nov.</title>
        <authorList>
            <person name="Itoh T."/>
            <person name="Miura T."/>
            <person name="Sakai H.D."/>
            <person name="Kato S."/>
            <person name="Ohkuma M."/>
            <person name="Takashina T."/>
        </authorList>
    </citation>
    <scope>NUCLEOTIDE SEQUENCE [LARGE SCALE GENOMIC DNA]</scope>
    <source>
        <strain evidence="1 3">IC-006</strain>
        <strain evidence="2">IC-007</strain>
    </source>
</reference>
<sequence>MVNCNSFISKLLEPSSMTLLDDETLLKGFLEKAKPCAIYIGTCISLHEEFHVLEREFEAKLIDTKEGKYGVLAIYDGILAIFYKNQSDQIVFFVFKNILYSR</sequence>
<dbReference type="EMBL" id="AP018930">
    <property type="protein sequence ID" value="BBG28244.1"/>
    <property type="molecule type" value="Genomic_DNA"/>
</dbReference>
<accession>A0A510DZS5</accession>
<reference evidence="4" key="1">
    <citation type="submission" date="2018-09" db="EMBL/GenBank/DDBJ databases">
        <title>Complete Genome Sequencing of Sulfolobus sp. JCM 16834.</title>
        <authorList>
            <person name="Kato S."/>
            <person name="Itoh T."/>
            <person name="Ohkuma M."/>
        </authorList>
    </citation>
    <scope>NUCLEOTIDE SEQUENCE [LARGE SCALE GENOMIC DNA]</scope>
    <source>
        <strain evidence="4">IC-007</strain>
    </source>
</reference>
<dbReference type="STRING" id="1294262.GCA_001316085_00737"/>
<evidence type="ECO:0000313" key="2">
    <source>
        <dbReference type="EMBL" id="BBG28244.1"/>
    </source>
</evidence>
<dbReference type="RefSeq" id="WP_054845279.1">
    <property type="nucleotide sequence ID" value="NZ_AP018929.1"/>
</dbReference>
<dbReference type="Proteomes" id="UP000322983">
    <property type="component" value="Chromosome"/>
</dbReference>
<dbReference type="OrthoDB" id="380132at2157"/>
<evidence type="ECO:0000313" key="1">
    <source>
        <dbReference type="EMBL" id="BBG25450.1"/>
    </source>
</evidence>
<evidence type="ECO:0000313" key="3">
    <source>
        <dbReference type="Proteomes" id="UP000322983"/>
    </source>
</evidence>
<gene>
    <name evidence="1" type="ORF">IC006_2786</name>
    <name evidence="2" type="ORF">IC007_2800</name>
</gene>